<dbReference type="EMBL" id="CACRXK020005588">
    <property type="protein sequence ID" value="CAB4006731.1"/>
    <property type="molecule type" value="Genomic_DNA"/>
</dbReference>
<evidence type="ECO:0000256" key="1">
    <source>
        <dbReference type="ARBA" id="ARBA00022723"/>
    </source>
</evidence>
<evidence type="ECO:0000256" key="4">
    <source>
        <dbReference type="ARBA" id="ARBA00023125"/>
    </source>
</evidence>
<dbReference type="Proteomes" id="UP001152795">
    <property type="component" value="Unassembled WGS sequence"/>
</dbReference>
<keyword evidence="4" id="KW-0238">DNA-binding</keyword>
<evidence type="ECO:0000256" key="2">
    <source>
        <dbReference type="ARBA" id="ARBA00022771"/>
    </source>
</evidence>
<comment type="caution">
    <text evidence="5">The sequence shown here is derived from an EMBL/GenBank/DDBJ whole genome shotgun (WGS) entry which is preliminary data.</text>
</comment>
<organism evidence="5 6">
    <name type="scientific">Paramuricea clavata</name>
    <name type="common">Red gorgonian</name>
    <name type="synonym">Violescent sea-whip</name>
    <dbReference type="NCBI Taxonomy" id="317549"/>
    <lineage>
        <taxon>Eukaryota</taxon>
        <taxon>Metazoa</taxon>
        <taxon>Cnidaria</taxon>
        <taxon>Anthozoa</taxon>
        <taxon>Octocorallia</taxon>
        <taxon>Malacalcyonacea</taxon>
        <taxon>Plexauridae</taxon>
        <taxon>Paramuricea</taxon>
    </lineage>
</organism>
<keyword evidence="1" id="KW-0479">Metal-binding</keyword>
<protein>
    <submittedName>
        <fullName evidence="5">Uncharacterized protein LOC111334905</fullName>
    </submittedName>
</protein>
<sequence length="827" mass="93649">MPSARCVVQECSNVSNLGAGISLHRSPADKTEYGKWLRFVRTHRANFNPKGVFVICSRHFREECFDGIHMKGSRRKLQPLSIPTIWKKEPQKPLSERNRRKVINEILSGNAESSQNSTSFGKENYANRPINTPMLVQLYNQIHTSTSLPFLLSDVPVLSTDDDNNQSTDNMFSEIVPEKSEEVRMNTAPCNNCKILRKKKKDLQRKLRAMHDKVDNLNQKITSNQKDWINTFEQLSQRPVMVETDTQTCDEEDESGFADQLDDMDDLHSCEDVNENIVQDDDQPWTPDQSDNVYEKLGEDDYESLGSGKDRLKCEGKDVREEPKGILSITQTGTMLTVKSACSSCGGTHIWKSQPYMLGKFPAGNILLSFAILSAGASVGKIILVFKHMGLLCYSEATYYYHQRHLLFPSIVKFWQTYQDNILKSLNRKDVVLAGDARHDSMGHSAKYGGYTIFCCTVGLIIHIVIIQANQAGNSNNMEFLGHQKALAFLLGTGMIIKAFISDRHLAITKWMREDCPKKCKELQKPIIEHYFDLWHIGKSHCSTPSLLTNTSEIRKVLTKLSKENGCEVIVAKFKAFFHHVLNIHHDLPNKIFNKCAHGPSTTQRVWLTKGSDEYEKLVANLSKTSLLNGIKNASPIAQTSCLEGYHSVVNQFTPKMLAYSHTGILCRTIPAATHFNYNLRRQSKVDMDGNVKLKVTYPKFKEGEATVREVKVVSNYDYVAEIYKTMTTMPKKELKTIEDKLKKDTPEALHNMLPERENKEEAKNKYKFRKTKVTVVCPPTCSDAELQDILHPPTATCKRKAPMCRKCGKPRKGHKKGQCSGPISAL</sequence>
<dbReference type="AlphaFoldDB" id="A0A6S7ILI1"/>
<evidence type="ECO:0000313" key="5">
    <source>
        <dbReference type="EMBL" id="CAB4006731.1"/>
    </source>
</evidence>
<proteinExistence type="predicted"/>
<evidence type="ECO:0000256" key="3">
    <source>
        <dbReference type="ARBA" id="ARBA00022833"/>
    </source>
</evidence>
<dbReference type="SUPFAM" id="SSF57716">
    <property type="entry name" value="Glucocorticoid receptor-like (DNA-binding domain)"/>
    <property type="match status" value="1"/>
</dbReference>
<dbReference type="OrthoDB" id="5979313at2759"/>
<dbReference type="Pfam" id="PF05485">
    <property type="entry name" value="THAP"/>
    <property type="match status" value="1"/>
</dbReference>
<keyword evidence="6" id="KW-1185">Reference proteome</keyword>
<dbReference type="SMART" id="SM00980">
    <property type="entry name" value="THAP"/>
    <property type="match status" value="1"/>
</dbReference>
<keyword evidence="2" id="KW-0863">Zinc-finger</keyword>
<name>A0A6S7ILI1_PARCT</name>
<dbReference type="PANTHER" id="PTHR31751">
    <property type="entry name" value="SI:CH211-108C17.2-RELATED-RELATED"/>
    <property type="match status" value="1"/>
</dbReference>
<reference evidence="5" key="1">
    <citation type="submission" date="2020-04" db="EMBL/GenBank/DDBJ databases">
        <authorList>
            <person name="Alioto T."/>
            <person name="Alioto T."/>
            <person name="Gomez Garrido J."/>
        </authorList>
    </citation>
    <scope>NUCLEOTIDE SEQUENCE</scope>
    <source>
        <strain evidence="5">A484AB</strain>
    </source>
</reference>
<evidence type="ECO:0000313" key="6">
    <source>
        <dbReference type="Proteomes" id="UP001152795"/>
    </source>
</evidence>
<dbReference type="GO" id="GO:0003677">
    <property type="term" value="F:DNA binding"/>
    <property type="evidence" value="ECO:0007669"/>
    <property type="project" value="UniProtKB-UniRule"/>
</dbReference>
<gene>
    <name evidence="5" type="ORF">PACLA_8A076497</name>
</gene>
<dbReference type="GO" id="GO:0008270">
    <property type="term" value="F:zinc ion binding"/>
    <property type="evidence" value="ECO:0007669"/>
    <property type="project" value="UniProtKB-KW"/>
</dbReference>
<dbReference type="SMART" id="SM00692">
    <property type="entry name" value="DM3"/>
    <property type="match status" value="1"/>
</dbReference>
<keyword evidence="3" id="KW-0862">Zinc</keyword>
<dbReference type="InterPro" id="IPR006612">
    <property type="entry name" value="THAP_Znf"/>
</dbReference>
<dbReference type="PANTHER" id="PTHR31751:SF40">
    <property type="match status" value="1"/>
</dbReference>
<accession>A0A6S7ILI1</accession>
<dbReference type="PROSITE" id="PS50950">
    <property type="entry name" value="ZF_THAP"/>
    <property type="match status" value="1"/>
</dbReference>